<dbReference type="Proteomes" id="UP000031036">
    <property type="component" value="Unassembled WGS sequence"/>
</dbReference>
<accession>A0A0B2VDU1</accession>
<reference evidence="7 8" key="1">
    <citation type="submission" date="2014-11" db="EMBL/GenBank/DDBJ databases">
        <title>Genetic blueprint of the zoonotic pathogen Toxocara canis.</title>
        <authorList>
            <person name="Zhu X.-Q."/>
            <person name="Korhonen P.K."/>
            <person name="Cai H."/>
            <person name="Young N.D."/>
            <person name="Nejsum P."/>
            <person name="von Samson-Himmelstjerna G."/>
            <person name="Boag P.R."/>
            <person name="Tan P."/>
            <person name="Li Q."/>
            <person name="Min J."/>
            <person name="Yang Y."/>
            <person name="Wang X."/>
            <person name="Fang X."/>
            <person name="Hall R.S."/>
            <person name="Hofmann A."/>
            <person name="Sternberg P.W."/>
            <person name="Jex A.R."/>
            <person name="Gasser R.B."/>
        </authorList>
    </citation>
    <scope>NUCLEOTIDE SEQUENCE [LARGE SCALE GENOMIC DNA]</scope>
    <source>
        <strain evidence="7">PN_DK_2014</strain>
    </source>
</reference>
<comment type="caution">
    <text evidence="7">The sequence shown here is derived from an EMBL/GenBank/DDBJ whole genome shotgun (WGS) entry which is preliminary data.</text>
</comment>
<comment type="similarity">
    <text evidence="2">Belongs to the protease inhibitor I33 family.</text>
</comment>
<evidence type="ECO:0000256" key="2">
    <source>
        <dbReference type="ARBA" id="ARBA00008019"/>
    </source>
</evidence>
<dbReference type="EMBL" id="JPKZ01001878">
    <property type="protein sequence ID" value="KHN79688.1"/>
    <property type="molecule type" value="Genomic_DNA"/>
</dbReference>
<dbReference type="InterPro" id="IPR051901">
    <property type="entry name" value="Protease_Inhibitor_I33"/>
</dbReference>
<keyword evidence="5" id="KW-1015">Disulfide bond</keyword>
<name>A0A0B2VDU1_TOXCA</name>
<dbReference type="AlphaFoldDB" id="A0A0B2VDU1"/>
<keyword evidence="3" id="KW-0964">Secreted</keyword>
<keyword evidence="4" id="KW-0732">Signal</keyword>
<evidence type="ECO:0000256" key="1">
    <source>
        <dbReference type="ARBA" id="ARBA00004613"/>
    </source>
</evidence>
<dbReference type="GO" id="GO:0005576">
    <property type="term" value="C:extracellular region"/>
    <property type="evidence" value="ECO:0007669"/>
    <property type="project" value="UniProtKB-SubCell"/>
</dbReference>
<dbReference type="PANTHER" id="PTHR37969">
    <property type="entry name" value="PROTEIN CBG07421-RELATED"/>
    <property type="match status" value="1"/>
</dbReference>
<proteinExistence type="inferred from homology"/>
<organism evidence="7 8">
    <name type="scientific">Toxocara canis</name>
    <name type="common">Canine roundworm</name>
    <dbReference type="NCBI Taxonomy" id="6265"/>
    <lineage>
        <taxon>Eukaryota</taxon>
        <taxon>Metazoa</taxon>
        <taxon>Ecdysozoa</taxon>
        <taxon>Nematoda</taxon>
        <taxon>Chromadorea</taxon>
        <taxon>Rhabditida</taxon>
        <taxon>Spirurina</taxon>
        <taxon>Ascaridomorpha</taxon>
        <taxon>Ascaridoidea</taxon>
        <taxon>Toxocaridae</taxon>
        <taxon>Toxocara</taxon>
    </lineage>
</organism>
<evidence type="ECO:0000256" key="4">
    <source>
        <dbReference type="ARBA" id="ARBA00022729"/>
    </source>
</evidence>
<keyword evidence="8" id="KW-1185">Reference proteome</keyword>
<sequence length="256" mass="29841">MEDGLANGRDGKLYYSGYQLRELTKEENEEMDRFIEQYNEHAENNALFIDTKFIRQLTAAEEERLRVFEQQYNDYMKYTEQIKPKDGKLYYSGYQLRELTKEENEEMDRFIEQYNEHAERASPANEQDPTIPTSPTFCNLTVYYLAGCFVVNNALFIDTKFIRQLTAAEEERLRVFEQQYNDYMKYTEQIKPKNFPVHGYTDEDVTTIATSPESTPAPNFPVHGYTDEDVTTIATSPESTPAPVAPPKDPKICFTI</sequence>
<evidence type="ECO:0000256" key="5">
    <source>
        <dbReference type="ARBA" id="ARBA00023157"/>
    </source>
</evidence>
<dbReference type="InterPro" id="IPR038412">
    <property type="entry name" value="Pepsin-I3_sf"/>
</dbReference>
<feature type="domain" description="Pepsin inhibitor-3-like repeated" evidence="6">
    <location>
        <begin position="135"/>
        <end position="187"/>
    </location>
</feature>
<evidence type="ECO:0000313" key="7">
    <source>
        <dbReference type="EMBL" id="KHN79688.1"/>
    </source>
</evidence>
<gene>
    <name evidence="7" type="primary">DIT33</name>
    <name evidence="7" type="ORF">Tcan_09593</name>
</gene>
<dbReference type="InterPro" id="IPR010480">
    <property type="entry name" value="Pepsin-I3"/>
</dbReference>
<evidence type="ECO:0000256" key="3">
    <source>
        <dbReference type="ARBA" id="ARBA00022525"/>
    </source>
</evidence>
<evidence type="ECO:0000313" key="8">
    <source>
        <dbReference type="Proteomes" id="UP000031036"/>
    </source>
</evidence>
<dbReference type="SUPFAM" id="SSF55149">
    <property type="entry name" value="Pepsin inhibitor-3"/>
    <property type="match status" value="2"/>
</dbReference>
<dbReference type="PANTHER" id="PTHR37969:SF1">
    <property type="entry name" value="PROTEIN CBG13105"/>
    <property type="match status" value="1"/>
</dbReference>
<dbReference type="Pfam" id="PF06394">
    <property type="entry name" value="Pepsin-I3"/>
    <property type="match status" value="1"/>
</dbReference>
<dbReference type="Gene3D" id="3.30.1120.50">
    <property type="entry name" value="Pepsin inhibitor-3"/>
    <property type="match status" value="3"/>
</dbReference>
<protein>
    <submittedName>
        <fullName evidence="7">Pepsin inhibitor Dit33</fullName>
    </submittedName>
</protein>
<evidence type="ECO:0000259" key="6">
    <source>
        <dbReference type="Pfam" id="PF06394"/>
    </source>
</evidence>
<comment type="subcellular location">
    <subcellularLocation>
        <location evidence="1">Secreted</location>
    </subcellularLocation>
</comment>